<feature type="domain" description="CCHC-type" evidence="2">
    <location>
        <begin position="482"/>
        <end position="495"/>
    </location>
</feature>
<comment type="caution">
    <text evidence="3">The sequence shown here is derived from an EMBL/GenBank/DDBJ whole genome shotgun (WGS) entry which is preliminary data.</text>
</comment>
<reference evidence="3" key="1">
    <citation type="submission" date="2021-01" db="EMBL/GenBank/DDBJ databases">
        <title>Adiantum capillus-veneris genome.</title>
        <authorList>
            <person name="Fang Y."/>
            <person name="Liao Q."/>
        </authorList>
    </citation>
    <scope>NUCLEOTIDE SEQUENCE</scope>
    <source>
        <strain evidence="3">H3</strain>
        <tissue evidence="3">Leaf</tissue>
    </source>
</reference>
<evidence type="ECO:0000256" key="1">
    <source>
        <dbReference type="PROSITE-ProRule" id="PRU00047"/>
    </source>
</evidence>
<dbReference type="EMBL" id="JABFUD020000025">
    <property type="protein sequence ID" value="KAI5059819.1"/>
    <property type="molecule type" value="Genomic_DNA"/>
</dbReference>
<organism evidence="3 4">
    <name type="scientific">Adiantum capillus-veneris</name>
    <name type="common">Maidenhair fern</name>
    <dbReference type="NCBI Taxonomy" id="13818"/>
    <lineage>
        <taxon>Eukaryota</taxon>
        <taxon>Viridiplantae</taxon>
        <taxon>Streptophyta</taxon>
        <taxon>Embryophyta</taxon>
        <taxon>Tracheophyta</taxon>
        <taxon>Polypodiopsida</taxon>
        <taxon>Polypodiidae</taxon>
        <taxon>Polypodiales</taxon>
        <taxon>Pteridineae</taxon>
        <taxon>Pteridaceae</taxon>
        <taxon>Vittarioideae</taxon>
        <taxon>Adiantum</taxon>
    </lineage>
</organism>
<sequence>MICNVIHGIIQSERQNRGVNILSAGPMRFLDTSKAQQPTLSQMETPLMSPMDPSYVISPGVSMQSEPPSDNFSFPNLAQPSIKENPVLTPGISLTENVPMTSTVSAVPLPSVVVPNMGPRPYVPLAPYVHMAPTPPIVPLAYAPRVPLPSSYPSGSMSGYVPYPASSTHTPRSAPVPLPHMIPRVPPSALPPHIGDVAAFAQTIGRSIAENMRHASDREPRSKAVQIAKLTQKFNGDEDARKHIEVFEQVCDSLGERNELHKCYALSLTLSGKAGDWYRTLRVDEKTIYPTLRRLFLKEYIREGVLWGVASQLQKAERKEGESVRDFISRLKHLNSRCPVNERFNNNQLLDRFIRALRNEGIYNGLVIRGITTWEDVTANAIQLEDNLMIASMRVSTDTRSTSSQVIEYEPMTAKPIANEPKVFETFFTDLTKAIQESLKDNRPPQNSHMYPRREQQWCSICLGPHSTSECPTFRVKFNGTCNACGRYGHQAKECLMIKRMMANRPPAAWTDPPRALVLMPTPPVEQLPQHMVPRSQNVVQATLLSPPVLGPQSPHPRVAPMNQVGCEPSNAYPDGCEEEIDTSIAYGLDTLEECPIYYMEDCWGQVKPVYQAAALASRGQNINTQARRPPLQCYECGGPHRVAECPIRLQKNVAQMQMNQ</sequence>
<keyword evidence="4" id="KW-1185">Reference proteome</keyword>
<keyword evidence="1" id="KW-0863">Zinc-finger</keyword>
<evidence type="ECO:0000313" key="3">
    <source>
        <dbReference type="EMBL" id="KAI5059819.1"/>
    </source>
</evidence>
<proteinExistence type="predicted"/>
<dbReference type="Pfam" id="PF03732">
    <property type="entry name" value="Retrotrans_gag"/>
    <property type="match status" value="1"/>
</dbReference>
<dbReference type="PANTHER" id="PTHR33223">
    <property type="entry name" value="CCHC-TYPE DOMAIN-CONTAINING PROTEIN"/>
    <property type="match status" value="1"/>
</dbReference>
<keyword evidence="1" id="KW-0479">Metal-binding</keyword>
<dbReference type="OrthoDB" id="6496131at2759"/>
<dbReference type="InterPro" id="IPR005162">
    <property type="entry name" value="Retrotrans_gag_dom"/>
</dbReference>
<dbReference type="Proteomes" id="UP000886520">
    <property type="component" value="Chromosome 25"/>
</dbReference>
<name>A0A9D4U3P1_ADICA</name>
<feature type="non-terminal residue" evidence="3">
    <location>
        <position position="661"/>
    </location>
</feature>
<dbReference type="AlphaFoldDB" id="A0A9D4U3P1"/>
<protein>
    <recommendedName>
        <fullName evidence="2">CCHC-type domain-containing protein</fullName>
    </recommendedName>
</protein>
<dbReference type="GO" id="GO:0003676">
    <property type="term" value="F:nucleic acid binding"/>
    <property type="evidence" value="ECO:0007669"/>
    <property type="project" value="InterPro"/>
</dbReference>
<gene>
    <name evidence="3" type="ORF">GOP47_0026138</name>
</gene>
<dbReference type="GO" id="GO:0008270">
    <property type="term" value="F:zinc ion binding"/>
    <property type="evidence" value="ECO:0007669"/>
    <property type="project" value="UniProtKB-KW"/>
</dbReference>
<dbReference type="PROSITE" id="PS50158">
    <property type="entry name" value="ZF_CCHC"/>
    <property type="match status" value="1"/>
</dbReference>
<dbReference type="PANTHER" id="PTHR33223:SF6">
    <property type="entry name" value="CCHC-TYPE DOMAIN-CONTAINING PROTEIN"/>
    <property type="match status" value="1"/>
</dbReference>
<accession>A0A9D4U3P1</accession>
<dbReference type="SMART" id="SM00343">
    <property type="entry name" value="ZnF_C2HC"/>
    <property type="match status" value="2"/>
</dbReference>
<keyword evidence="1" id="KW-0862">Zinc</keyword>
<dbReference type="InterPro" id="IPR001878">
    <property type="entry name" value="Znf_CCHC"/>
</dbReference>
<evidence type="ECO:0000259" key="2">
    <source>
        <dbReference type="PROSITE" id="PS50158"/>
    </source>
</evidence>
<evidence type="ECO:0000313" key="4">
    <source>
        <dbReference type="Proteomes" id="UP000886520"/>
    </source>
</evidence>